<protein>
    <submittedName>
        <fullName evidence="4">Regulatory protein, luxR family</fullName>
    </submittedName>
</protein>
<dbReference type="SUPFAM" id="SSF52540">
    <property type="entry name" value="P-loop containing nucleoside triphosphate hydrolases"/>
    <property type="match status" value="1"/>
</dbReference>
<dbReference type="GO" id="GO:0003677">
    <property type="term" value="F:DNA binding"/>
    <property type="evidence" value="ECO:0007669"/>
    <property type="project" value="InterPro"/>
</dbReference>
<dbReference type="Gene3D" id="1.25.40.10">
    <property type="entry name" value="Tetratricopeptide repeat domain"/>
    <property type="match status" value="1"/>
</dbReference>
<dbReference type="GO" id="GO:0006355">
    <property type="term" value="P:regulation of DNA-templated transcription"/>
    <property type="evidence" value="ECO:0007669"/>
    <property type="project" value="InterPro"/>
</dbReference>
<dbReference type="InterPro" id="IPR011990">
    <property type="entry name" value="TPR-like_helical_dom_sf"/>
</dbReference>
<dbReference type="AlphaFoldDB" id="A0A1G7GBZ5"/>
<dbReference type="Pfam" id="PF13191">
    <property type="entry name" value="AAA_16"/>
    <property type="match status" value="1"/>
</dbReference>
<gene>
    <name evidence="4" type="ORF">SAMN05216377_102294</name>
</gene>
<feature type="domain" description="HTH luxR-type" evidence="3">
    <location>
        <begin position="964"/>
        <end position="1029"/>
    </location>
</feature>
<keyword evidence="5" id="KW-1185">Reference proteome</keyword>
<dbReference type="PANTHER" id="PTHR16305">
    <property type="entry name" value="TESTICULAR SOLUBLE ADENYLYL CYCLASE"/>
    <property type="match status" value="1"/>
</dbReference>
<dbReference type="InterPro" id="IPR036388">
    <property type="entry name" value="WH-like_DNA-bd_sf"/>
</dbReference>
<evidence type="ECO:0000259" key="3">
    <source>
        <dbReference type="PROSITE" id="PS50043"/>
    </source>
</evidence>
<dbReference type="InterPro" id="IPR000792">
    <property type="entry name" value="Tscrpt_reg_LuxR_C"/>
</dbReference>
<dbReference type="Gene3D" id="1.10.10.10">
    <property type="entry name" value="Winged helix-like DNA-binding domain superfamily/Winged helix DNA-binding domain"/>
    <property type="match status" value="1"/>
</dbReference>
<evidence type="ECO:0000256" key="2">
    <source>
        <dbReference type="ARBA" id="ARBA00022840"/>
    </source>
</evidence>
<dbReference type="RefSeq" id="WP_281245807.1">
    <property type="nucleotide sequence ID" value="NZ_FNBE01000002.1"/>
</dbReference>
<dbReference type="PROSITE" id="PS00622">
    <property type="entry name" value="HTH_LUXR_1"/>
    <property type="match status" value="1"/>
</dbReference>
<organism evidence="4 5">
    <name type="scientific">Pseudonocardia oroxyli</name>
    <dbReference type="NCBI Taxonomy" id="366584"/>
    <lineage>
        <taxon>Bacteria</taxon>
        <taxon>Bacillati</taxon>
        <taxon>Actinomycetota</taxon>
        <taxon>Actinomycetes</taxon>
        <taxon>Pseudonocardiales</taxon>
        <taxon>Pseudonocardiaceae</taxon>
        <taxon>Pseudonocardia</taxon>
    </lineage>
</organism>
<dbReference type="InterPro" id="IPR016032">
    <property type="entry name" value="Sig_transdc_resp-reg_C-effctor"/>
</dbReference>
<dbReference type="STRING" id="366584.SAMN05216377_102294"/>
<name>A0A1G7GBZ5_PSEOR</name>
<keyword evidence="1" id="KW-0547">Nucleotide-binding</keyword>
<accession>A0A1G7GBZ5</accession>
<sequence length="1038" mass="107999">MPRPGVGIGLVGRRAERSVLLAALERARAGRAGGVLVSGDAGVGKSRLVAELTAAAGDALVLVGRCLDTAGAELPYLPFTEIVGQLGPEPIAAHPGLRRLTPDGSDAERGGRELGQLQVFEALLSALGALDRPVVAVVEDLHWADRSSRDLLVFLLSRLAEQRLLVVATYRADDLHRRHPLRPVLAELVRLPAIERLDLAPLPPSDAFALVSSLAADLGLGEAELRGLAERSEGNAFFAEELVSAAGGGGLPEALADVLLARFERLPAPARQVLRVAAVAGRSVAEDTLAEAGDLEPGAFTEAVREAVAHQVLVTDAHGELAFRHALLREAVYADLLPGERGRLHARYADLITARMARPEGRDTRLGPSPAAALAHHALAAHDLPRALAAGVQAARDADRLGAPAEVLRHAERAVELWPAVPDAEAVAGVDELTVTLWAAWSASATGDPERGLALSRRALELADGLDDPERAADVRVRHAIRLLERMDGGPGAVAATREAISLLEGRPPGAELAWAHAILARALWRTDEVGELREHGEEALRVARAAREALRGSAGAAAAIVGVAGVWEAGAGRADLALTEALQDVAAVEADALISLAVLEEFEGRPARSRELLTEALPQARGSANTGVELRIFYNRGMSFLEEGSLAEASAEFAAGGARATETGTTWSAYGMDMRVAQLVSEFMAGQWAAAERTARLGGARVGPAIAGRLAAAGLLVAVGRGRLAEAEARWRALDSRDQQDDQVVLLLGQAGAEAARLRGDTAEAIRRVETALADLDRLVPHHLASISLAALGIAALPVGGAAGPAETLLGTAEAAAAHGTPRSGVVGVEGRAWLARARAEAARVRGEDDPAVWSEVVEAFGYGEVYRQAEALLRRAEAALRLAGGQVDRARTDRARVDRAAAGRLREEAAADLAAALEIADRIGAEPLAAAVRAAAERAGAAVAAARAPSAGVSAAEPATGGASGAGPLTPREHAVLKLVAEGRTNRQVGEALYISEKTVSVHLSRVMAKLGASSRTEAVAIGYERGVIPPRATVQ</sequence>
<dbReference type="GO" id="GO:0005524">
    <property type="term" value="F:ATP binding"/>
    <property type="evidence" value="ECO:0007669"/>
    <property type="project" value="UniProtKB-KW"/>
</dbReference>
<keyword evidence="2" id="KW-0067">ATP-binding</keyword>
<dbReference type="CDD" id="cd06170">
    <property type="entry name" value="LuxR_C_like"/>
    <property type="match status" value="1"/>
</dbReference>
<dbReference type="Pfam" id="PF00196">
    <property type="entry name" value="GerE"/>
    <property type="match status" value="1"/>
</dbReference>
<proteinExistence type="predicted"/>
<evidence type="ECO:0000256" key="1">
    <source>
        <dbReference type="ARBA" id="ARBA00022741"/>
    </source>
</evidence>
<dbReference type="PRINTS" id="PR00038">
    <property type="entry name" value="HTHLUXR"/>
</dbReference>
<evidence type="ECO:0000313" key="4">
    <source>
        <dbReference type="EMBL" id="SDE85662.1"/>
    </source>
</evidence>
<dbReference type="InterPro" id="IPR027417">
    <property type="entry name" value="P-loop_NTPase"/>
</dbReference>
<dbReference type="EMBL" id="FNBE01000002">
    <property type="protein sequence ID" value="SDE85662.1"/>
    <property type="molecule type" value="Genomic_DNA"/>
</dbReference>
<dbReference type="GO" id="GO:0005737">
    <property type="term" value="C:cytoplasm"/>
    <property type="evidence" value="ECO:0007669"/>
    <property type="project" value="TreeGrafter"/>
</dbReference>
<dbReference type="PROSITE" id="PS50043">
    <property type="entry name" value="HTH_LUXR_2"/>
    <property type="match status" value="1"/>
</dbReference>
<dbReference type="Proteomes" id="UP000198967">
    <property type="component" value="Unassembled WGS sequence"/>
</dbReference>
<dbReference type="PANTHER" id="PTHR16305:SF35">
    <property type="entry name" value="TRANSCRIPTIONAL ACTIVATOR DOMAIN"/>
    <property type="match status" value="1"/>
</dbReference>
<dbReference type="InterPro" id="IPR041664">
    <property type="entry name" value="AAA_16"/>
</dbReference>
<dbReference type="SUPFAM" id="SSF46894">
    <property type="entry name" value="C-terminal effector domain of the bipartite response regulators"/>
    <property type="match status" value="1"/>
</dbReference>
<reference evidence="4 5" key="1">
    <citation type="submission" date="2016-10" db="EMBL/GenBank/DDBJ databases">
        <authorList>
            <person name="de Groot N.N."/>
        </authorList>
    </citation>
    <scope>NUCLEOTIDE SEQUENCE [LARGE SCALE GENOMIC DNA]</scope>
    <source>
        <strain evidence="4 5">CGMCC 4.3143</strain>
    </source>
</reference>
<dbReference type="SMART" id="SM00421">
    <property type="entry name" value="HTH_LUXR"/>
    <property type="match status" value="1"/>
</dbReference>
<evidence type="ECO:0000313" key="5">
    <source>
        <dbReference type="Proteomes" id="UP000198967"/>
    </source>
</evidence>
<dbReference type="GO" id="GO:0004016">
    <property type="term" value="F:adenylate cyclase activity"/>
    <property type="evidence" value="ECO:0007669"/>
    <property type="project" value="TreeGrafter"/>
</dbReference>